<protein>
    <recommendedName>
        <fullName evidence="3">PLD phosphodiesterase domain-containing protein</fullName>
    </recommendedName>
</protein>
<dbReference type="RefSeq" id="WP_006053160.1">
    <property type="nucleotide sequence ID" value="NZ_ABLD01000051.1"/>
</dbReference>
<gene>
    <name evidence="1" type="ORF">BgramDRAFT_6594</name>
</gene>
<name>B1GB60_PARG4</name>
<dbReference type="Proteomes" id="UP000005045">
    <property type="component" value="Unassembled WGS sequence"/>
</dbReference>
<evidence type="ECO:0008006" key="3">
    <source>
        <dbReference type="Google" id="ProtNLM"/>
    </source>
</evidence>
<dbReference type="CDD" id="cd09176">
    <property type="entry name" value="PLDc_unchar6"/>
    <property type="match status" value="1"/>
</dbReference>
<evidence type="ECO:0000313" key="2">
    <source>
        <dbReference type="Proteomes" id="UP000005045"/>
    </source>
</evidence>
<dbReference type="Gene3D" id="3.30.870.10">
    <property type="entry name" value="Endonuclease Chain A"/>
    <property type="match status" value="1"/>
</dbReference>
<dbReference type="OrthoDB" id="369674at2"/>
<dbReference type="AlphaFoldDB" id="B1GB60"/>
<proteinExistence type="predicted"/>
<keyword evidence="2" id="KW-1185">Reference proteome</keyword>
<organism evidence="1 2">
    <name type="scientific">Paraburkholderia graminis (strain ATCC 700544 / DSM 17151 / LMG 18924 / NCIMB 13744 / C4D1M)</name>
    <dbReference type="NCBI Taxonomy" id="396598"/>
    <lineage>
        <taxon>Bacteria</taxon>
        <taxon>Pseudomonadati</taxon>
        <taxon>Pseudomonadota</taxon>
        <taxon>Betaproteobacteria</taxon>
        <taxon>Burkholderiales</taxon>
        <taxon>Burkholderiaceae</taxon>
        <taxon>Paraburkholderia</taxon>
    </lineage>
</organism>
<sequence>MINPDQRSLLTDALTPPDRYRYECGVATTYSLDLITLLTLPLHLARRDTEDTSPDRHDPLPVLDALRRMGDRLTVVCQRGRLQVPRKSNALLGLLEDMVHETQAPHEGVFHPKVWLLRFVPDEPDEKAPTLLRLLVLTRNLTDDRSWDLSLWLEGERGKKPVGPSRPLAAFIEWLSRTGKETMSVARREQIERLAVDARHTQWTAPGKFIEVRFHPLGIGAKATQWFPEPASGMPWDELGVIAPFVSADALDALSLRARESLFLVSRAEELDRCASHGSFSDVRVLSDHATSGDTEDDAVHRQRGLHAKVYIGRRAWDTHLFVGSANATGAALAGGRNVEFVVELVGRTSKVGGPSDWLGGDGIGPLLEPYVRSVPVDEQAIKDERALEHLRDELARAPLALYCEEADQCWRVVLRGIDGVNWNGAAARACLVSTDEALAVPVNPRPANVTQDSLQQGVALGEFAPQYITSFTGFSLARGDAALSFALKLPLFGGPEERDLEILRAAIRNRDGLVRYLMLLLGDWAGDDGNGPGDGASPGDERRPSFDDVPLFEMLARAYAREPERLVQIRDLVERLRRPDSNEGDREPILTADLMELWSVFESALAEGENR</sequence>
<dbReference type="EMBL" id="ABLD01000051">
    <property type="protein sequence ID" value="EDT06621.1"/>
    <property type="molecule type" value="Genomic_DNA"/>
</dbReference>
<accession>B1GB60</accession>
<dbReference type="InterPro" id="IPR059166">
    <property type="entry name" value="PLD-like_cat"/>
</dbReference>
<evidence type="ECO:0000313" key="1">
    <source>
        <dbReference type="EMBL" id="EDT06621.1"/>
    </source>
</evidence>
<comment type="caution">
    <text evidence="1">The sequence shown here is derived from an EMBL/GenBank/DDBJ whole genome shotgun (WGS) entry which is preliminary data.</text>
</comment>
<reference evidence="1 2" key="1">
    <citation type="submission" date="2008-03" db="EMBL/GenBank/DDBJ databases">
        <title>Sequencing of the draft genome and assembly of Burkholderia graminis C4D1M.</title>
        <authorList>
            <consortium name="US DOE Joint Genome Institute (JGI-PGF)"/>
            <person name="Copeland A."/>
            <person name="Lucas S."/>
            <person name="Lapidus A."/>
            <person name="Glavina del Rio T."/>
            <person name="Dalin E."/>
            <person name="Tice H."/>
            <person name="Bruce D."/>
            <person name="Goodwin L."/>
            <person name="Pitluck S."/>
            <person name="Larimer F."/>
            <person name="Land M.L."/>
            <person name="Hauser L."/>
            <person name="Tiedje J."/>
            <person name="Richardson P."/>
        </authorList>
    </citation>
    <scope>NUCLEOTIDE SEQUENCE [LARGE SCALE GENOMIC DNA]</scope>
    <source>
        <strain evidence="2">ATCC 700544 / DSM 17151 / LMG 18924 / NCIMB 13744 / C4D1M</strain>
    </source>
</reference>